<dbReference type="PROSITE" id="PS50842">
    <property type="entry name" value="EXPANSIN_EG45"/>
    <property type="match status" value="1"/>
</dbReference>
<keyword evidence="5 8" id="KW-0472">Membrane</keyword>
<keyword evidence="3 7" id="KW-0964">Secreted</keyword>
<keyword evidence="4" id="KW-0732">Signal</keyword>
<comment type="function">
    <text evidence="7">Causes loosening and extension of plant cell walls by disrupting non-covalent bonding between cellulose microfibrils and matrix glucans. No enzymatic activity has been found.</text>
</comment>
<evidence type="ECO:0000259" key="9">
    <source>
        <dbReference type="PROSITE" id="PS50842"/>
    </source>
</evidence>
<dbReference type="SUPFAM" id="SSF50685">
    <property type="entry name" value="Barwin-like endoglucanases"/>
    <property type="match status" value="1"/>
</dbReference>
<dbReference type="SMART" id="SM00837">
    <property type="entry name" value="DPBB_1"/>
    <property type="match status" value="1"/>
</dbReference>
<evidence type="ECO:0000256" key="8">
    <source>
        <dbReference type="SAM" id="Phobius"/>
    </source>
</evidence>
<dbReference type="GO" id="GO:0016020">
    <property type="term" value="C:membrane"/>
    <property type="evidence" value="ECO:0007669"/>
    <property type="project" value="UniProtKB-SubCell"/>
</dbReference>
<name>A0ABD3J4C6_EUCGL</name>
<dbReference type="PANTHER" id="PTHR31867">
    <property type="entry name" value="EXPANSIN-A15"/>
    <property type="match status" value="1"/>
</dbReference>
<dbReference type="GO" id="GO:0009653">
    <property type="term" value="P:anatomical structure morphogenesis"/>
    <property type="evidence" value="ECO:0007669"/>
    <property type="project" value="UniProtKB-ARBA"/>
</dbReference>
<dbReference type="InterPro" id="IPR007112">
    <property type="entry name" value="Expansin/allergen_DPBB_dom"/>
</dbReference>
<dbReference type="InterPro" id="IPR036908">
    <property type="entry name" value="RlpA-like_sf"/>
</dbReference>
<comment type="similarity">
    <text evidence="1 7">Belongs to the expansin family. Expansin A subfamily.</text>
</comment>
<evidence type="ECO:0000256" key="2">
    <source>
        <dbReference type="ARBA" id="ARBA00022512"/>
    </source>
</evidence>
<dbReference type="PROSITE" id="PS50843">
    <property type="entry name" value="EXPANSIN_CBD"/>
    <property type="match status" value="1"/>
</dbReference>
<dbReference type="GO" id="GO:0071555">
    <property type="term" value="P:cell wall organization"/>
    <property type="evidence" value="ECO:0007669"/>
    <property type="project" value="UniProtKB-KW"/>
</dbReference>
<keyword evidence="2 7" id="KW-0134">Cell wall</keyword>
<organism evidence="11 12">
    <name type="scientific">Eucalyptus globulus</name>
    <name type="common">Tasmanian blue gum</name>
    <dbReference type="NCBI Taxonomy" id="34317"/>
    <lineage>
        <taxon>Eukaryota</taxon>
        <taxon>Viridiplantae</taxon>
        <taxon>Streptophyta</taxon>
        <taxon>Embryophyta</taxon>
        <taxon>Tracheophyta</taxon>
        <taxon>Spermatophyta</taxon>
        <taxon>Magnoliopsida</taxon>
        <taxon>eudicotyledons</taxon>
        <taxon>Gunneridae</taxon>
        <taxon>Pentapetalae</taxon>
        <taxon>rosids</taxon>
        <taxon>malvids</taxon>
        <taxon>Myrtales</taxon>
        <taxon>Myrtaceae</taxon>
        <taxon>Myrtoideae</taxon>
        <taxon>Eucalypteae</taxon>
        <taxon>Eucalyptus</taxon>
    </lineage>
</organism>
<sequence length="266" mass="29461">MARPEYPHQSTVMLGSLALMMVLLFGVAGGNSHNGGSLQGWDSSAHATFYGDMRGNETMKGACGYGDLFKQGYGLKTTALSTVLFNDGATCGACYVIICIHSPWCLPNRPIIRVTATNFCPPNYSKPTEVWCNPPQKHFDLSLPMFLKIARYRAGIVPVAFRRVKCGPKQGGMRFEMKGNEWWLLALVYNVGGDGQVVDVKIKGTRTGWVGMTRNWGQNWQTSVVLRGQALSFRVTTSDRMVLQSDNVAPPDWQFGRTYEGRNFAD</sequence>
<dbReference type="CDD" id="cd22274">
    <property type="entry name" value="DPBB_EXPA_N"/>
    <property type="match status" value="1"/>
</dbReference>
<dbReference type="Gene3D" id="2.60.40.760">
    <property type="entry name" value="Expansin, cellulose-binding-like domain"/>
    <property type="match status" value="1"/>
</dbReference>
<keyword evidence="8" id="KW-1133">Transmembrane helix</keyword>
<evidence type="ECO:0000313" key="12">
    <source>
        <dbReference type="Proteomes" id="UP001634007"/>
    </source>
</evidence>
<keyword evidence="12" id="KW-1185">Reference proteome</keyword>
<evidence type="ECO:0000256" key="1">
    <source>
        <dbReference type="ARBA" id="ARBA00005392"/>
    </source>
</evidence>
<dbReference type="AlphaFoldDB" id="A0ABD3J4C6"/>
<evidence type="ECO:0000259" key="10">
    <source>
        <dbReference type="PROSITE" id="PS50843"/>
    </source>
</evidence>
<protein>
    <recommendedName>
        <fullName evidence="7">Expansin</fullName>
    </recommendedName>
</protein>
<keyword evidence="8" id="KW-0812">Transmembrane</keyword>
<dbReference type="Proteomes" id="UP001634007">
    <property type="component" value="Unassembled WGS sequence"/>
</dbReference>
<evidence type="ECO:0000256" key="4">
    <source>
        <dbReference type="ARBA" id="ARBA00022729"/>
    </source>
</evidence>
<evidence type="ECO:0000256" key="3">
    <source>
        <dbReference type="ARBA" id="ARBA00022525"/>
    </source>
</evidence>
<feature type="domain" description="Expansin-like CBD" evidence="10">
    <location>
        <begin position="182"/>
        <end position="261"/>
    </location>
</feature>
<proteinExistence type="inferred from homology"/>
<dbReference type="PRINTS" id="PR01226">
    <property type="entry name" value="EXPANSIN"/>
</dbReference>
<gene>
    <name evidence="11" type="ORF">ACJRO7_005955</name>
</gene>
<comment type="caution">
    <text evidence="11">The sequence shown here is derived from an EMBL/GenBank/DDBJ whole genome shotgun (WGS) entry which is preliminary data.</text>
</comment>
<keyword evidence="6 7" id="KW-0961">Cell wall biogenesis/degradation</keyword>
<feature type="domain" description="Expansin-like EG45" evidence="9">
    <location>
        <begin position="60"/>
        <end position="171"/>
    </location>
</feature>
<dbReference type="Pfam" id="PF03330">
    <property type="entry name" value="DPBB_1"/>
    <property type="match status" value="1"/>
</dbReference>
<dbReference type="PRINTS" id="PR01225">
    <property type="entry name" value="EXPANSNFAMLY"/>
</dbReference>
<dbReference type="Gene3D" id="2.40.40.10">
    <property type="entry name" value="RlpA-like domain"/>
    <property type="match status" value="1"/>
</dbReference>
<dbReference type="SUPFAM" id="SSF49590">
    <property type="entry name" value="PHL pollen allergen"/>
    <property type="match status" value="1"/>
</dbReference>
<dbReference type="InterPro" id="IPR002963">
    <property type="entry name" value="Expansin"/>
</dbReference>
<dbReference type="InterPro" id="IPR007118">
    <property type="entry name" value="Expan_Lol_pI"/>
</dbReference>
<feature type="transmembrane region" description="Helical" evidence="8">
    <location>
        <begin position="12"/>
        <end position="30"/>
    </location>
</feature>
<dbReference type="Pfam" id="PF01357">
    <property type="entry name" value="Expansin_C"/>
    <property type="match status" value="1"/>
</dbReference>
<dbReference type="InterPro" id="IPR009009">
    <property type="entry name" value="RlpA-like_DPBB"/>
</dbReference>
<dbReference type="EMBL" id="JBJKBG010000010">
    <property type="protein sequence ID" value="KAL3721219.1"/>
    <property type="molecule type" value="Genomic_DNA"/>
</dbReference>
<comment type="subcellular location">
    <subcellularLocation>
        <location evidence="7">Secreted</location>
        <location evidence="7">Cell wall</location>
    </subcellularLocation>
    <subcellularLocation>
        <location evidence="7">Membrane</location>
        <topology evidence="7">Peripheral membrane protein</topology>
    </subcellularLocation>
</comment>
<accession>A0ABD3J4C6</accession>
<dbReference type="InterPro" id="IPR007117">
    <property type="entry name" value="Expansin_CBD"/>
</dbReference>
<dbReference type="InterPro" id="IPR036749">
    <property type="entry name" value="Expansin_CBD_sf"/>
</dbReference>
<evidence type="ECO:0000256" key="5">
    <source>
        <dbReference type="ARBA" id="ARBA00023136"/>
    </source>
</evidence>
<evidence type="ECO:0000313" key="11">
    <source>
        <dbReference type="EMBL" id="KAL3721219.1"/>
    </source>
</evidence>
<evidence type="ECO:0000256" key="6">
    <source>
        <dbReference type="ARBA" id="ARBA00023316"/>
    </source>
</evidence>
<evidence type="ECO:0000256" key="7">
    <source>
        <dbReference type="RuleBase" id="RU365023"/>
    </source>
</evidence>
<reference evidence="11 12" key="1">
    <citation type="submission" date="2024-11" db="EMBL/GenBank/DDBJ databases">
        <title>Chromosome-level genome assembly of Eucalyptus globulus Labill. provides insights into its genome evolution.</title>
        <authorList>
            <person name="Li X."/>
        </authorList>
    </citation>
    <scope>NUCLEOTIDE SEQUENCE [LARGE SCALE GENOMIC DNA]</scope>
    <source>
        <strain evidence="11">CL2024</strain>
        <tissue evidence="11">Fresh tender leaves</tissue>
    </source>
</reference>